<keyword evidence="2" id="KW-1185">Reference proteome</keyword>
<protein>
    <submittedName>
        <fullName evidence="1">Uncharacterized protein</fullName>
    </submittedName>
</protein>
<sequence length="114" mass="11527">MTNTSATLVLPYYQNNSEAAVGLRGGLLGEGGVCGGVVGDLGDEVALNLLVVPKEGAVALERKIRWVRGSTKAHGSGSEVLGAGADLLLPEAALPELLAARSISAQRSSSLATD</sequence>
<accession>A0A4U5M5D5</accession>
<reference evidence="1 2" key="1">
    <citation type="journal article" date="2015" name="Genome Biol.">
        <title>Comparative genomics of Steinernema reveals deeply conserved gene regulatory networks.</title>
        <authorList>
            <person name="Dillman A.R."/>
            <person name="Macchietto M."/>
            <person name="Porter C.F."/>
            <person name="Rogers A."/>
            <person name="Williams B."/>
            <person name="Antoshechkin I."/>
            <person name="Lee M.M."/>
            <person name="Goodwin Z."/>
            <person name="Lu X."/>
            <person name="Lewis E.E."/>
            <person name="Goodrich-Blair H."/>
            <person name="Stock S.P."/>
            <person name="Adams B.J."/>
            <person name="Sternberg P.W."/>
            <person name="Mortazavi A."/>
        </authorList>
    </citation>
    <scope>NUCLEOTIDE SEQUENCE [LARGE SCALE GENOMIC DNA]</scope>
    <source>
        <strain evidence="1 2">ALL</strain>
    </source>
</reference>
<dbReference type="EMBL" id="AZBU02000009">
    <property type="protein sequence ID" value="TKR64012.1"/>
    <property type="molecule type" value="Genomic_DNA"/>
</dbReference>
<proteinExistence type="predicted"/>
<gene>
    <name evidence="1" type="ORF">L596_024610</name>
</gene>
<reference evidence="1 2" key="2">
    <citation type="journal article" date="2019" name="G3 (Bethesda)">
        <title>Hybrid Assembly of the Genome of the Entomopathogenic Nematode Steinernema carpocapsae Identifies the X-Chromosome.</title>
        <authorList>
            <person name="Serra L."/>
            <person name="Macchietto M."/>
            <person name="Macias-Munoz A."/>
            <person name="McGill C.J."/>
            <person name="Rodriguez I.M."/>
            <person name="Rodriguez B."/>
            <person name="Murad R."/>
            <person name="Mortazavi A."/>
        </authorList>
    </citation>
    <scope>NUCLEOTIDE SEQUENCE [LARGE SCALE GENOMIC DNA]</scope>
    <source>
        <strain evidence="1 2">ALL</strain>
    </source>
</reference>
<name>A0A4U5M5D5_STECR</name>
<organism evidence="1 2">
    <name type="scientific">Steinernema carpocapsae</name>
    <name type="common">Entomopathogenic nematode</name>
    <dbReference type="NCBI Taxonomy" id="34508"/>
    <lineage>
        <taxon>Eukaryota</taxon>
        <taxon>Metazoa</taxon>
        <taxon>Ecdysozoa</taxon>
        <taxon>Nematoda</taxon>
        <taxon>Chromadorea</taxon>
        <taxon>Rhabditida</taxon>
        <taxon>Tylenchina</taxon>
        <taxon>Panagrolaimomorpha</taxon>
        <taxon>Strongyloidoidea</taxon>
        <taxon>Steinernematidae</taxon>
        <taxon>Steinernema</taxon>
    </lineage>
</organism>
<dbReference type="AlphaFoldDB" id="A0A4U5M5D5"/>
<evidence type="ECO:0000313" key="1">
    <source>
        <dbReference type="EMBL" id="TKR64012.1"/>
    </source>
</evidence>
<evidence type="ECO:0000313" key="2">
    <source>
        <dbReference type="Proteomes" id="UP000298663"/>
    </source>
</evidence>
<dbReference type="Proteomes" id="UP000298663">
    <property type="component" value="Unassembled WGS sequence"/>
</dbReference>
<comment type="caution">
    <text evidence="1">The sequence shown here is derived from an EMBL/GenBank/DDBJ whole genome shotgun (WGS) entry which is preliminary data.</text>
</comment>